<comment type="caution">
    <text evidence="5">The sequence shown here is derived from an EMBL/GenBank/DDBJ whole genome shotgun (WGS) entry which is preliminary data.</text>
</comment>
<dbReference type="InterPro" id="IPR035990">
    <property type="entry name" value="TIM_sf"/>
</dbReference>
<evidence type="ECO:0000313" key="6">
    <source>
        <dbReference type="Proteomes" id="UP000711391"/>
    </source>
</evidence>
<dbReference type="Gene3D" id="3.20.20.70">
    <property type="entry name" value="Aldolase class I"/>
    <property type="match status" value="1"/>
</dbReference>
<name>A0A937IFI8_9GAMM</name>
<dbReference type="AlphaFoldDB" id="A0A937IFI8"/>
<dbReference type="PROSITE" id="PS51440">
    <property type="entry name" value="TIM_2"/>
    <property type="match status" value="1"/>
</dbReference>
<evidence type="ECO:0000256" key="4">
    <source>
        <dbReference type="RuleBase" id="RU363013"/>
    </source>
</evidence>
<dbReference type="GO" id="GO:0006096">
    <property type="term" value="P:glycolytic process"/>
    <property type="evidence" value="ECO:0007669"/>
    <property type="project" value="UniProtKB-UniRule"/>
</dbReference>
<sequence length="247" mass="27268">MIIANWKANGNEILINSWCNTFSSLVDNESYKFVGIAPSSLHFHQIKNFFEKTSIKIGFQDIDIDGGARTGSISASMASNDGCAFSLAGHSERREIFKDDNALIKEKIEKILDHRMTAVFCVGESFEDYQSENTKDVLKSQILESLPSSLKTNNLIIAYEPVWAIGSGRTPNAKEVNSIHEFIKDVVQSATANNIEPKVLYGGSVNQANASDFFNEKFIDGALIGGASLDANVFADILDIYKRLKEK</sequence>
<dbReference type="CDD" id="cd00311">
    <property type="entry name" value="TIM"/>
    <property type="match status" value="1"/>
</dbReference>
<dbReference type="GO" id="GO:0005829">
    <property type="term" value="C:cytosol"/>
    <property type="evidence" value="ECO:0007669"/>
    <property type="project" value="TreeGrafter"/>
</dbReference>
<dbReference type="Pfam" id="PF00121">
    <property type="entry name" value="TIM"/>
    <property type="match status" value="1"/>
</dbReference>
<dbReference type="PROSITE" id="PS00171">
    <property type="entry name" value="TIM_1"/>
    <property type="match status" value="1"/>
</dbReference>
<accession>A0A937IFI8</accession>
<dbReference type="InterPro" id="IPR020861">
    <property type="entry name" value="Triosephosphate_isomerase_AS"/>
</dbReference>
<keyword evidence="4" id="KW-0963">Cytoplasm</keyword>
<comment type="catalytic activity">
    <reaction evidence="4">
        <text>D-glyceraldehyde 3-phosphate = dihydroxyacetone phosphate</text>
        <dbReference type="Rhea" id="RHEA:18585"/>
        <dbReference type="ChEBI" id="CHEBI:57642"/>
        <dbReference type="ChEBI" id="CHEBI:59776"/>
        <dbReference type="EC" id="5.3.1.1"/>
    </reaction>
</comment>
<gene>
    <name evidence="5" type="primary">tpiA</name>
    <name evidence="5" type="ORF">ISQ64_00385</name>
</gene>
<proteinExistence type="inferred from homology"/>
<comment type="pathway">
    <text evidence="4">Carbohydrate biosynthesis; gluconeogenesis.</text>
</comment>
<dbReference type="GO" id="GO:0004807">
    <property type="term" value="F:triose-phosphate isomerase activity"/>
    <property type="evidence" value="ECO:0007669"/>
    <property type="project" value="UniProtKB-UniRule"/>
</dbReference>
<keyword evidence="4" id="KW-0324">Glycolysis</keyword>
<comment type="subunit">
    <text evidence="4">Homodimer.</text>
</comment>
<dbReference type="PANTHER" id="PTHR21139:SF42">
    <property type="entry name" value="TRIOSEPHOSPHATE ISOMERASE"/>
    <property type="match status" value="1"/>
</dbReference>
<evidence type="ECO:0000256" key="3">
    <source>
        <dbReference type="ARBA" id="ARBA00023235"/>
    </source>
</evidence>
<dbReference type="PANTHER" id="PTHR21139">
    <property type="entry name" value="TRIOSEPHOSPHATE ISOMERASE"/>
    <property type="match status" value="1"/>
</dbReference>
<evidence type="ECO:0000256" key="1">
    <source>
        <dbReference type="ARBA" id="ARBA00004939"/>
    </source>
</evidence>
<evidence type="ECO:0000313" key="5">
    <source>
        <dbReference type="EMBL" id="MBL6817847.1"/>
    </source>
</evidence>
<comment type="pathway">
    <text evidence="1">Carbohydrate metabolism; erythritol degradation.</text>
</comment>
<keyword evidence="3 4" id="KW-0413">Isomerase</keyword>
<dbReference type="GO" id="GO:0006094">
    <property type="term" value="P:gluconeogenesis"/>
    <property type="evidence" value="ECO:0007669"/>
    <property type="project" value="UniProtKB-KW"/>
</dbReference>
<dbReference type="SUPFAM" id="SSF51351">
    <property type="entry name" value="Triosephosphate isomerase (TIM)"/>
    <property type="match status" value="1"/>
</dbReference>
<dbReference type="EC" id="5.3.1.1" evidence="4"/>
<dbReference type="InterPro" id="IPR000652">
    <property type="entry name" value="Triosephosphate_isomerase"/>
</dbReference>
<organism evidence="5 6">
    <name type="scientific">SAR86 cluster bacterium</name>
    <dbReference type="NCBI Taxonomy" id="2030880"/>
    <lineage>
        <taxon>Bacteria</taxon>
        <taxon>Pseudomonadati</taxon>
        <taxon>Pseudomonadota</taxon>
        <taxon>Gammaproteobacteria</taxon>
        <taxon>SAR86 cluster</taxon>
    </lineage>
</organism>
<dbReference type="InterPro" id="IPR013785">
    <property type="entry name" value="Aldolase_TIM"/>
</dbReference>
<keyword evidence="4" id="KW-0312">Gluconeogenesis</keyword>
<dbReference type="EMBL" id="JADHQD010000002">
    <property type="protein sequence ID" value="MBL6817847.1"/>
    <property type="molecule type" value="Genomic_DNA"/>
</dbReference>
<protein>
    <recommendedName>
        <fullName evidence="4">Triosephosphate isomerase</fullName>
        <ecNumber evidence="4">5.3.1.1</ecNumber>
    </recommendedName>
</protein>
<comment type="subcellular location">
    <subcellularLocation>
        <location evidence="4">Cytoplasm</location>
    </subcellularLocation>
</comment>
<comment type="similarity">
    <text evidence="2 4">Belongs to the triosephosphate isomerase family.</text>
</comment>
<dbReference type="GO" id="GO:0046166">
    <property type="term" value="P:glyceraldehyde-3-phosphate biosynthetic process"/>
    <property type="evidence" value="ECO:0007669"/>
    <property type="project" value="TreeGrafter"/>
</dbReference>
<dbReference type="Proteomes" id="UP000711391">
    <property type="component" value="Unassembled WGS sequence"/>
</dbReference>
<comment type="pathway">
    <text evidence="4">Carbohydrate degradation; glycolysis; D-glyceraldehyde 3-phosphate from glycerone phosphate: step 1/1.</text>
</comment>
<dbReference type="NCBIfam" id="TIGR00419">
    <property type="entry name" value="tim"/>
    <property type="match status" value="1"/>
</dbReference>
<evidence type="ECO:0000256" key="2">
    <source>
        <dbReference type="ARBA" id="ARBA00007422"/>
    </source>
</evidence>
<dbReference type="GO" id="GO:0019563">
    <property type="term" value="P:glycerol catabolic process"/>
    <property type="evidence" value="ECO:0007669"/>
    <property type="project" value="TreeGrafter"/>
</dbReference>
<reference evidence="5" key="1">
    <citation type="submission" date="2020-10" db="EMBL/GenBank/DDBJ databases">
        <title>Microbiome of the Black Sea water column analyzed by genome centric metagenomics.</title>
        <authorList>
            <person name="Cabello-Yeves P.J."/>
            <person name="Callieri C."/>
            <person name="Picazo A."/>
            <person name="Mehrshad M."/>
            <person name="Haro-Moreno J.M."/>
            <person name="Roda-Garcia J."/>
            <person name="Dzembekova N."/>
            <person name="Slabakova V."/>
            <person name="Slabakova N."/>
            <person name="Moncheva S."/>
            <person name="Rodriguez-Valera F."/>
        </authorList>
    </citation>
    <scope>NUCLEOTIDE SEQUENCE</scope>
    <source>
        <strain evidence="5">BS307-5m-G50</strain>
    </source>
</reference>